<dbReference type="Pfam" id="PF12225">
    <property type="entry name" value="DUF5981"/>
    <property type="match status" value="1"/>
</dbReference>
<keyword evidence="3" id="KW-1185">Reference proteome</keyword>
<evidence type="ECO:0000259" key="1">
    <source>
        <dbReference type="Pfam" id="PF12225"/>
    </source>
</evidence>
<gene>
    <name evidence="2" type="ORF">ACFQGD_07000</name>
</gene>
<dbReference type="InterPro" id="IPR022026">
    <property type="entry name" value="DUF5981"/>
</dbReference>
<evidence type="ECO:0000313" key="2">
    <source>
        <dbReference type="EMBL" id="MFC6866892.1"/>
    </source>
</evidence>
<organism evidence="2 3">
    <name type="scientific">Haloechinothrix salitolerans</name>
    <dbReference type="NCBI Taxonomy" id="926830"/>
    <lineage>
        <taxon>Bacteria</taxon>
        <taxon>Bacillati</taxon>
        <taxon>Actinomycetota</taxon>
        <taxon>Actinomycetes</taxon>
        <taxon>Pseudonocardiales</taxon>
        <taxon>Pseudonocardiaceae</taxon>
        <taxon>Haloechinothrix</taxon>
    </lineage>
</organism>
<reference evidence="3" key="1">
    <citation type="journal article" date="2019" name="Int. J. Syst. Evol. Microbiol.">
        <title>The Global Catalogue of Microorganisms (GCM) 10K type strain sequencing project: providing services to taxonomists for standard genome sequencing and annotation.</title>
        <authorList>
            <consortium name="The Broad Institute Genomics Platform"/>
            <consortium name="The Broad Institute Genome Sequencing Center for Infectious Disease"/>
            <person name="Wu L."/>
            <person name="Ma J."/>
        </authorList>
    </citation>
    <scope>NUCLEOTIDE SEQUENCE [LARGE SCALE GENOMIC DNA]</scope>
    <source>
        <strain evidence="3">KCTC 32255</strain>
    </source>
</reference>
<feature type="domain" description="Methylene-tetrahydrofolate reductase C-terminal-like" evidence="1">
    <location>
        <begin position="49"/>
        <end position="135"/>
    </location>
</feature>
<sequence>MRQRKRPTPTNPSLSARVLYRLHRFLEPNSVYRWLARFLERSSKLYDGFTSAEESVKGRMFGCQMCGQCALPATGYACPMSCPKQLRNGPCGGVSPSGACEVYPEQRCVWVTAIERAESAERLADVCQLQRPVDHRRWGESSWVNYWQGRDDTLWTDHDGLTREATLHPVTRTAARVRE</sequence>
<dbReference type="EMBL" id="JBHSXX010000001">
    <property type="protein sequence ID" value="MFC6866892.1"/>
    <property type="molecule type" value="Genomic_DNA"/>
</dbReference>
<protein>
    <submittedName>
        <fullName evidence="2">Methylenetetrahydrofolate reductase C-terminal domain-containing protein</fullName>
    </submittedName>
</protein>
<accession>A0ABW2BV30</accession>
<dbReference type="Proteomes" id="UP001596337">
    <property type="component" value="Unassembled WGS sequence"/>
</dbReference>
<evidence type="ECO:0000313" key="3">
    <source>
        <dbReference type="Proteomes" id="UP001596337"/>
    </source>
</evidence>
<proteinExistence type="predicted"/>
<comment type="caution">
    <text evidence="2">The sequence shown here is derived from an EMBL/GenBank/DDBJ whole genome shotgun (WGS) entry which is preliminary data.</text>
</comment>
<name>A0ABW2BV30_9PSEU</name>
<dbReference type="RefSeq" id="WP_345406084.1">
    <property type="nucleotide sequence ID" value="NZ_BAABLA010000121.1"/>
</dbReference>